<evidence type="ECO:0000256" key="5">
    <source>
        <dbReference type="ARBA" id="ARBA00022723"/>
    </source>
</evidence>
<feature type="domain" description="Pterin-binding" evidence="8">
    <location>
        <begin position="21"/>
        <end position="274"/>
    </location>
</feature>
<dbReference type="Pfam" id="PF00809">
    <property type="entry name" value="Pterin_bind"/>
    <property type="match status" value="1"/>
</dbReference>
<keyword evidence="2 9" id="KW-0489">Methyltransferase</keyword>
<keyword evidence="10" id="KW-1185">Reference proteome</keyword>
<dbReference type="NCBIfam" id="NF005719">
    <property type="entry name" value="PRK07535.1"/>
    <property type="match status" value="1"/>
</dbReference>
<gene>
    <name evidence="9" type="ORF">NBRC116598_36300</name>
</gene>
<dbReference type="PROSITE" id="PS50972">
    <property type="entry name" value="PTERIN_BINDING"/>
    <property type="match status" value="1"/>
</dbReference>
<dbReference type="RefSeq" id="WP_295451772.1">
    <property type="nucleotide sequence ID" value="NZ_BAABWU010000019.1"/>
</dbReference>
<dbReference type="GO" id="GO:0008168">
    <property type="term" value="F:methyltransferase activity"/>
    <property type="evidence" value="ECO:0007669"/>
    <property type="project" value="UniProtKB-KW"/>
</dbReference>
<organism evidence="9 10">
    <name type="scientific">Pseudophaeobacter arcticus</name>
    <dbReference type="NCBI Taxonomy" id="385492"/>
    <lineage>
        <taxon>Bacteria</taxon>
        <taxon>Pseudomonadati</taxon>
        <taxon>Pseudomonadota</taxon>
        <taxon>Alphaproteobacteria</taxon>
        <taxon>Rhodobacterales</taxon>
        <taxon>Paracoccaceae</taxon>
        <taxon>Pseudophaeobacter</taxon>
    </lineage>
</organism>
<proteinExistence type="inferred from homology"/>
<keyword evidence="5" id="KW-0479">Metal-binding</keyword>
<evidence type="ECO:0000256" key="4">
    <source>
        <dbReference type="ARBA" id="ARBA00022679"/>
    </source>
</evidence>
<keyword evidence="4" id="KW-0808">Transferase</keyword>
<evidence type="ECO:0000313" key="9">
    <source>
        <dbReference type="EMBL" id="GAA6198185.1"/>
    </source>
</evidence>
<dbReference type="EMBL" id="BAABWU010000019">
    <property type="protein sequence ID" value="GAA6198185.1"/>
    <property type="molecule type" value="Genomic_DNA"/>
</dbReference>
<evidence type="ECO:0000256" key="2">
    <source>
        <dbReference type="ARBA" id="ARBA00022603"/>
    </source>
</evidence>
<keyword evidence="6" id="KW-0170">Cobalt</keyword>
<evidence type="ECO:0000259" key="8">
    <source>
        <dbReference type="PROSITE" id="PS50972"/>
    </source>
</evidence>
<reference evidence="9 10" key="1">
    <citation type="submission" date="2024-04" db="EMBL/GenBank/DDBJ databases">
        <title>Draft genome sequence of Pseudophaeobacter arcticus NBRC 116598.</title>
        <authorList>
            <person name="Miyakawa T."/>
            <person name="Kusuya Y."/>
            <person name="Miura T."/>
        </authorList>
    </citation>
    <scope>NUCLEOTIDE SEQUENCE [LARGE SCALE GENOMIC DNA]</scope>
    <source>
        <strain evidence="9 10">SU-CL00105</strain>
    </source>
</reference>
<sequence>MTRTVIESKTKTAVMGFDEPFCVIGERINPTGRKKLAAELEAGDFSTVEKDAVAQVLAGATVLDINAGVVYNSNPNPNETEPPLMRKIVELVQGLVDVPLCIDSSVPGALEAGLEVCEGRPLLNSVTGEEERLEQILPLVKKYNVPVVAISNDDTGISEDPDVRFEVAKKIVQRAADFGIPAHDIVVDPLVMPIGAMGTAGLQVFALVRRLREELGVNTTCGASNISFGLPNRHGINNAFLPMAMGAGMTSAIMNPVGLPVTQKALAAKKEEVAAAGIILPEDMDDETFVTMFGLGSMKPRAGKEMEAIRAANFLTNNDPHGGEWIKFNKAPLKEGEESRGRGGRGGGRRRRG</sequence>
<evidence type="ECO:0000313" key="10">
    <source>
        <dbReference type="Proteomes" id="UP001441944"/>
    </source>
</evidence>
<comment type="similarity">
    <text evidence="1">Belongs to the vitamin-B12 dependent methionine synthase family.</text>
</comment>
<protein>
    <submittedName>
        <fullName evidence="9">Methyltetrahydrofolate cobalamin methyltransferase</fullName>
    </submittedName>
</protein>
<dbReference type="InterPro" id="IPR011005">
    <property type="entry name" value="Dihydropteroate_synth-like_sf"/>
</dbReference>
<evidence type="ECO:0000256" key="6">
    <source>
        <dbReference type="ARBA" id="ARBA00023285"/>
    </source>
</evidence>
<dbReference type="PANTHER" id="PTHR45833">
    <property type="entry name" value="METHIONINE SYNTHASE"/>
    <property type="match status" value="1"/>
</dbReference>
<evidence type="ECO:0000256" key="3">
    <source>
        <dbReference type="ARBA" id="ARBA00022628"/>
    </source>
</evidence>
<dbReference type="Gene3D" id="3.20.20.20">
    <property type="entry name" value="Dihydropteroate synthase-like"/>
    <property type="match status" value="1"/>
</dbReference>
<accession>A0ABQ0AQM7</accession>
<dbReference type="GO" id="GO:0032259">
    <property type="term" value="P:methylation"/>
    <property type="evidence" value="ECO:0007669"/>
    <property type="project" value="UniProtKB-KW"/>
</dbReference>
<dbReference type="PANTHER" id="PTHR45833:SF1">
    <property type="entry name" value="METHIONINE SYNTHASE"/>
    <property type="match status" value="1"/>
</dbReference>
<dbReference type="InterPro" id="IPR000489">
    <property type="entry name" value="Pterin-binding_dom"/>
</dbReference>
<evidence type="ECO:0000256" key="1">
    <source>
        <dbReference type="ARBA" id="ARBA00010398"/>
    </source>
</evidence>
<comment type="caution">
    <text evidence="9">The sequence shown here is derived from an EMBL/GenBank/DDBJ whole genome shotgun (WGS) entry which is preliminary data.</text>
</comment>
<dbReference type="InterPro" id="IPR050554">
    <property type="entry name" value="Met_Synthase/Corrinoid"/>
</dbReference>
<keyword evidence="3" id="KW-0846">Cobalamin</keyword>
<evidence type="ECO:0000256" key="7">
    <source>
        <dbReference type="SAM" id="MobiDB-lite"/>
    </source>
</evidence>
<dbReference type="SUPFAM" id="SSF51717">
    <property type="entry name" value="Dihydropteroate synthetase-like"/>
    <property type="match status" value="1"/>
</dbReference>
<dbReference type="Proteomes" id="UP001441944">
    <property type="component" value="Unassembled WGS sequence"/>
</dbReference>
<name>A0ABQ0AQM7_9RHOB</name>
<feature type="compositionally biased region" description="Basic and acidic residues" evidence="7">
    <location>
        <begin position="332"/>
        <end position="341"/>
    </location>
</feature>
<feature type="region of interest" description="Disordered" evidence="7">
    <location>
        <begin position="325"/>
        <end position="353"/>
    </location>
</feature>